<sequence length="614" mass="69350">MRQKEAAAQFRRQVCRKLYKLASCKEFVFHDGPEEGHWMRRKVASVATRLHTAVSNLESAILLILGRPGSGKSYLVSAALSEVTKTFGKGAITKQSSQGNGNSGTNYEWHVQTITLETYNHRDELRCLRHLMTVIERMVGVNATRGGVLSIQEMQERVVHCLRLLKESRIYLIIVIEGVDVLTKGRNDCSESTGSHERRQGLLYFLGNLIGSLEVVLSLICVTPDVRTTERLEKRVRSRFMHESVHCEGTETIEQVIKDGNLSVMGPDVEIAVNEDAKALLGEELVCGTSVTRLVAATCAQLPDDAIEELGDGRVRLSPGALSSALRDTKGINWAELVIRQLGLPEHYVLVALTRLHCHGTNPITLIDVEADLQEMTQYFPRERQTIPQFQGLQRVFLRLIGLGLVEWVNLEHNWVGCSEPRSIVSDLHGTNAPCRFPQYRMYLKMDHGDQLPTHLTAWLQLAKQGLPTDISEVWNPTPQEASKEGYFYRNDKKPWEYLGYNHTRPVVSMKVVTKGEPVATEDALVCIRRYLAEHRKRTEDTNSMDEDNSGTIPKVVENTKTTPLSPEAEEWHRRVERLRAFSVDKPSTSQTEENRIRFLEAVEDYIVSTSQLS</sequence>
<dbReference type="OrthoDB" id="343623at2759"/>
<protein>
    <submittedName>
        <fullName evidence="1">Origin recognition complex subunit, putative</fullName>
    </submittedName>
</protein>
<dbReference type="SUPFAM" id="SSF52540">
    <property type="entry name" value="P-loop containing nucleoside triphosphate hydrolases"/>
    <property type="match status" value="1"/>
</dbReference>
<proteinExistence type="predicted"/>
<gene>
    <name evidence="1" type="ORF">BaOVIS_005720</name>
</gene>
<dbReference type="GO" id="GO:0003688">
    <property type="term" value="F:DNA replication origin binding"/>
    <property type="evidence" value="ECO:0007669"/>
    <property type="project" value="TreeGrafter"/>
</dbReference>
<evidence type="ECO:0000313" key="2">
    <source>
        <dbReference type="Proteomes" id="UP001057455"/>
    </source>
</evidence>
<accession>A0A9W5T8K1</accession>
<dbReference type="PANTHER" id="PTHR12087">
    <property type="entry name" value="ORIGIN RECOGNITION COMPLEX SUBUNIT 4"/>
    <property type="match status" value="1"/>
</dbReference>
<keyword evidence="2" id="KW-1185">Reference proteome</keyword>
<organism evidence="1 2">
    <name type="scientific">Babesia ovis</name>
    <dbReference type="NCBI Taxonomy" id="5869"/>
    <lineage>
        <taxon>Eukaryota</taxon>
        <taxon>Sar</taxon>
        <taxon>Alveolata</taxon>
        <taxon>Apicomplexa</taxon>
        <taxon>Aconoidasida</taxon>
        <taxon>Piroplasmida</taxon>
        <taxon>Babesiidae</taxon>
        <taxon>Babesia</taxon>
    </lineage>
</organism>
<reference evidence="1" key="1">
    <citation type="submission" date="2019-12" db="EMBL/GenBank/DDBJ databases">
        <title>Genome sequence of Babesia ovis.</title>
        <authorList>
            <person name="Yamagishi J."/>
            <person name="Sevinc F."/>
            <person name="Xuan X."/>
        </authorList>
    </citation>
    <scope>NUCLEOTIDE SEQUENCE</scope>
    <source>
        <strain evidence="1">Selcuk</strain>
    </source>
</reference>
<dbReference type="InterPro" id="IPR016527">
    <property type="entry name" value="ORC4"/>
</dbReference>
<dbReference type="GO" id="GO:0005664">
    <property type="term" value="C:nuclear origin of replication recognition complex"/>
    <property type="evidence" value="ECO:0007669"/>
    <property type="project" value="TreeGrafter"/>
</dbReference>
<dbReference type="InterPro" id="IPR027417">
    <property type="entry name" value="P-loop_NTPase"/>
</dbReference>
<dbReference type="Proteomes" id="UP001057455">
    <property type="component" value="Unassembled WGS sequence"/>
</dbReference>
<name>A0A9W5T8K1_BABOV</name>
<dbReference type="PANTHER" id="PTHR12087:SF0">
    <property type="entry name" value="ORIGIN RECOGNITION COMPLEX SUBUNIT 4"/>
    <property type="match status" value="1"/>
</dbReference>
<evidence type="ECO:0000313" key="1">
    <source>
        <dbReference type="EMBL" id="GFE53168.1"/>
    </source>
</evidence>
<dbReference type="Gene3D" id="3.40.50.300">
    <property type="entry name" value="P-loop containing nucleotide triphosphate hydrolases"/>
    <property type="match status" value="1"/>
</dbReference>
<dbReference type="EMBL" id="BLIY01000004">
    <property type="protein sequence ID" value="GFE53168.1"/>
    <property type="molecule type" value="Genomic_DNA"/>
</dbReference>
<dbReference type="AlphaFoldDB" id="A0A9W5T8K1"/>
<dbReference type="GO" id="GO:0006270">
    <property type="term" value="P:DNA replication initiation"/>
    <property type="evidence" value="ECO:0007669"/>
    <property type="project" value="TreeGrafter"/>
</dbReference>
<comment type="caution">
    <text evidence="1">The sequence shown here is derived from an EMBL/GenBank/DDBJ whole genome shotgun (WGS) entry which is preliminary data.</text>
</comment>